<accession>A0A9D4H6S7</accession>
<sequence length="94" mass="10551">MMAKSTFIWNISPLLDVKPIFEYQFFSSSQDALPETQWPAKTMLLISMCFPYGVWLLVYSSKSLFGSSTWPSFSLLSSVGTRGSRSVVREGVVV</sequence>
<gene>
    <name evidence="1" type="ORF">DPMN_102855</name>
</gene>
<comment type="caution">
    <text evidence="1">The sequence shown here is derived from an EMBL/GenBank/DDBJ whole genome shotgun (WGS) entry which is preliminary data.</text>
</comment>
<evidence type="ECO:0000313" key="2">
    <source>
        <dbReference type="Proteomes" id="UP000828390"/>
    </source>
</evidence>
<reference evidence="1" key="2">
    <citation type="submission" date="2020-11" db="EMBL/GenBank/DDBJ databases">
        <authorList>
            <person name="McCartney M.A."/>
            <person name="Auch B."/>
            <person name="Kono T."/>
            <person name="Mallez S."/>
            <person name="Becker A."/>
            <person name="Gohl D.M."/>
            <person name="Silverstein K.A.T."/>
            <person name="Koren S."/>
            <person name="Bechman K.B."/>
            <person name="Herman A."/>
            <person name="Abrahante J.E."/>
            <person name="Garbe J."/>
        </authorList>
    </citation>
    <scope>NUCLEOTIDE SEQUENCE</scope>
    <source>
        <strain evidence="1">Duluth1</strain>
        <tissue evidence="1">Whole animal</tissue>
    </source>
</reference>
<keyword evidence="2" id="KW-1185">Reference proteome</keyword>
<dbReference type="Proteomes" id="UP000828390">
    <property type="component" value="Unassembled WGS sequence"/>
</dbReference>
<name>A0A9D4H6S7_DREPO</name>
<dbReference type="EMBL" id="JAIWYP010000004">
    <property type="protein sequence ID" value="KAH3829628.1"/>
    <property type="molecule type" value="Genomic_DNA"/>
</dbReference>
<organism evidence="1 2">
    <name type="scientific">Dreissena polymorpha</name>
    <name type="common">Zebra mussel</name>
    <name type="synonym">Mytilus polymorpha</name>
    <dbReference type="NCBI Taxonomy" id="45954"/>
    <lineage>
        <taxon>Eukaryota</taxon>
        <taxon>Metazoa</taxon>
        <taxon>Spiralia</taxon>
        <taxon>Lophotrochozoa</taxon>
        <taxon>Mollusca</taxon>
        <taxon>Bivalvia</taxon>
        <taxon>Autobranchia</taxon>
        <taxon>Heteroconchia</taxon>
        <taxon>Euheterodonta</taxon>
        <taxon>Imparidentia</taxon>
        <taxon>Neoheterodontei</taxon>
        <taxon>Myida</taxon>
        <taxon>Dreissenoidea</taxon>
        <taxon>Dreissenidae</taxon>
        <taxon>Dreissena</taxon>
    </lineage>
</organism>
<proteinExistence type="predicted"/>
<evidence type="ECO:0000313" key="1">
    <source>
        <dbReference type="EMBL" id="KAH3829628.1"/>
    </source>
</evidence>
<dbReference type="AlphaFoldDB" id="A0A9D4H6S7"/>
<reference evidence="1" key="1">
    <citation type="journal article" date="2019" name="bioRxiv">
        <title>The Genome of the Zebra Mussel, Dreissena polymorpha: A Resource for Invasive Species Research.</title>
        <authorList>
            <person name="McCartney M.A."/>
            <person name="Auch B."/>
            <person name="Kono T."/>
            <person name="Mallez S."/>
            <person name="Zhang Y."/>
            <person name="Obille A."/>
            <person name="Becker A."/>
            <person name="Abrahante J.E."/>
            <person name="Garbe J."/>
            <person name="Badalamenti J.P."/>
            <person name="Herman A."/>
            <person name="Mangelson H."/>
            <person name="Liachko I."/>
            <person name="Sullivan S."/>
            <person name="Sone E.D."/>
            <person name="Koren S."/>
            <person name="Silverstein K.A.T."/>
            <person name="Beckman K.B."/>
            <person name="Gohl D.M."/>
        </authorList>
    </citation>
    <scope>NUCLEOTIDE SEQUENCE</scope>
    <source>
        <strain evidence="1">Duluth1</strain>
        <tissue evidence="1">Whole animal</tissue>
    </source>
</reference>
<protein>
    <submittedName>
        <fullName evidence="1">Uncharacterized protein</fullName>
    </submittedName>
</protein>